<dbReference type="AlphaFoldDB" id="A0A917S458"/>
<protein>
    <submittedName>
        <fullName evidence="1">Uncharacterized protein</fullName>
    </submittedName>
</protein>
<comment type="caution">
    <text evidence="1">The sequence shown here is derived from an EMBL/GenBank/DDBJ whole genome shotgun (WGS) entry which is preliminary data.</text>
</comment>
<reference evidence="1" key="2">
    <citation type="submission" date="2020-09" db="EMBL/GenBank/DDBJ databases">
        <authorList>
            <person name="Sun Q."/>
            <person name="Ohkuma M."/>
        </authorList>
    </citation>
    <scope>NUCLEOTIDE SEQUENCE</scope>
    <source>
        <strain evidence="1">JCM 15325</strain>
    </source>
</reference>
<keyword evidence="2" id="KW-1185">Reference proteome</keyword>
<dbReference type="RefSeq" id="WP_188802947.1">
    <property type="nucleotide sequence ID" value="NZ_BMOK01000007.1"/>
</dbReference>
<evidence type="ECO:0000313" key="1">
    <source>
        <dbReference type="EMBL" id="GGL55790.1"/>
    </source>
</evidence>
<proteinExistence type="predicted"/>
<dbReference type="EMBL" id="BMOK01000007">
    <property type="protein sequence ID" value="GGL55790.1"/>
    <property type="molecule type" value="Genomic_DNA"/>
</dbReference>
<sequence>MAVKAKSKKSNKKDDTEYFVMLNVRGQLIPTYLTKDKIVGDVYKLSEDTYVYEKDREGDIKQILDLVALDEKIEPVSLTTLAEQVEADDEFEKTVDKLLKNSRIR</sequence>
<organism evidence="1 2">
    <name type="scientific">Sporolactobacillus putidus</name>
    <dbReference type="NCBI Taxonomy" id="492735"/>
    <lineage>
        <taxon>Bacteria</taxon>
        <taxon>Bacillati</taxon>
        <taxon>Bacillota</taxon>
        <taxon>Bacilli</taxon>
        <taxon>Bacillales</taxon>
        <taxon>Sporolactobacillaceae</taxon>
        <taxon>Sporolactobacillus</taxon>
    </lineage>
</organism>
<dbReference type="Proteomes" id="UP000654670">
    <property type="component" value="Unassembled WGS sequence"/>
</dbReference>
<evidence type="ECO:0000313" key="2">
    <source>
        <dbReference type="Proteomes" id="UP000654670"/>
    </source>
</evidence>
<gene>
    <name evidence="1" type="ORF">GCM10007968_19850</name>
</gene>
<accession>A0A917S458</accession>
<name>A0A917S458_9BACL</name>
<reference evidence="1" key="1">
    <citation type="journal article" date="2014" name="Int. J. Syst. Evol. Microbiol.">
        <title>Complete genome sequence of Corynebacterium casei LMG S-19264T (=DSM 44701T), isolated from a smear-ripened cheese.</title>
        <authorList>
            <consortium name="US DOE Joint Genome Institute (JGI-PGF)"/>
            <person name="Walter F."/>
            <person name="Albersmeier A."/>
            <person name="Kalinowski J."/>
            <person name="Ruckert C."/>
        </authorList>
    </citation>
    <scope>NUCLEOTIDE SEQUENCE</scope>
    <source>
        <strain evidence="1">JCM 15325</strain>
    </source>
</reference>